<evidence type="ECO:0000256" key="6">
    <source>
        <dbReference type="ARBA" id="ARBA00022989"/>
    </source>
</evidence>
<evidence type="ECO:0000256" key="2">
    <source>
        <dbReference type="ARBA" id="ARBA00016335"/>
    </source>
</evidence>
<proteinExistence type="inferred from homology"/>
<feature type="transmembrane region" description="Helical" evidence="12">
    <location>
        <begin position="221"/>
        <end position="240"/>
    </location>
</feature>
<evidence type="ECO:0000256" key="12">
    <source>
        <dbReference type="SAM" id="Phobius"/>
    </source>
</evidence>
<evidence type="ECO:0000256" key="11">
    <source>
        <dbReference type="PIRNR" id="PIRNR001773"/>
    </source>
</evidence>
<dbReference type="InterPro" id="IPR016315">
    <property type="entry name" value="Protohaem_IX_farnesylTrfase_mt"/>
</dbReference>
<evidence type="ECO:0000256" key="8">
    <source>
        <dbReference type="ARBA" id="ARBA00023133"/>
    </source>
</evidence>
<dbReference type="InterPro" id="IPR044878">
    <property type="entry name" value="UbiA_sf"/>
</dbReference>
<evidence type="ECO:0000313" key="14">
    <source>
        <dbReference type="Proteomes" id="UP000757232"/>
    </source>
</evidence>
<dbReference type="InterPro" id="IPR006369">
    <property type="entry name" value="Protohaem_IX_farnesylTrfase"/>
</dbReference>
<dbReference type="EMBL" id="LNZH02000213">
    <property type="protein sequence ID" value="OCB84922.1"/>
    <property type="molecule type" value="Genomic_DNA"/>
</dbReference>
<dbReference type="GO" id="GO:0008495">
    <property type="term" value="F:protoheme IX farnesyltransferase activity"/>
    <property type="evidence" value="ECO:0007669"/>
    <property type="project" value="InterPro"/>
</dbReference>
<comment type="subcellular location">
    <subcellularLocation>
        <location evidence="1">Mitochondrion membrane</location>
        <topology evidence="1">Multi-pass membrane protein</topology>
    </subcellularLocation>
</comment>
<dbReference type="GO" id="GO:0006784">
    <property type="term" value="P:heme A biosynthetic process"/>
    <property type="evidence" value="ECO:0007669"/>
    <property type="project" value="TreeGrafter"/>
</dbReference>
<evidence type="ECO:0000256" key="5">
    <source>
        <dbReference type="ARBA" id="ARBA00022946"/>
    </source>
</evidence>
<evidence type="ECO:0000256" key="4">
    <source>
        <dbReference type="ARBA" id="ARBA00022692"/>
    </source>
</evidence>
<sequence length="451" mass="49009">MPTLFRGILRIHCFGHSSRLSSLPSRRSSSTASAAFTSYFWRNDQWSPIARRRIQTPRRDVAIQAQTMAVAAAAVAPSPSLSETVLSTLALQSSSYPPSVSEVLYKPIPPLTLPRLLSIYSQLSKSRLSVLIVLTAMSSVALSPLPTTVPVLLSTALGTALCSASANALNELQEVPFDAQMARTRNRPLVRHAISPAHAMGFAIVTGVTGPALLWTCVNPTTAILGAANIALYAGAYTYLKRRSIANTWVGAVVGGIPPVMGWTACGGHILPSADYPIQLFLPFTSVSLPPALADNPLALLALFMFLYSWQFPHFNSLAFLVRESYAKAGYRMLSVISPSRNAAVALRHAILMVPLCSVLFPLSGLVGWGFALTSLVPNLICVRHAYTFWRVGGNSEKAARKLFYTCLWYLPVVMGLLMVHKNGLDWTGWLRKNESDGPNEEKEKAKEENV</sequence>
<dbReference type="Pfam" id="PF01040">
    <property type="entry name" value="UbiA"/>
    <property type="match status" value="1"/>
</dbReference>
<dbReference type="Gene3D" id="1.10.357.140">
    <property type="entry name" value="UbiA prenyltransferase"/>
    <property type="match status" value="1"/>
</dbReference>
<dbReference type="HAMAP" id="MF_00154">
    <property type="entry name" value="CyoE_CtaB"/>
    <property type="match status" value="1"/>
</dbReference>
<name>A0A9Q5HSC3_SANBA</name>
<keyword evidence="5" id="KW-0809">Transit peptide</keyword>
<dbReference type="Proteomes" id="UP000757232">
    <property type="component" value="Unassembled WGS sequence"/>
</dbReference>
<evidence type="ECO:0000256" key="10">
    <source>
        <dbReference type="ARBA" id="ARBA00030253"/>
    </source>
</evidence>
<evidence type="ECO:0000313" key="13">
    <source>
        <dbReference type="EMBL" id="OCB84922.1"/>
    </source>
</evidence>
<feature type="transmembrane region" description="Helical" evidence="12">
    <location>
        <begin position="343"/>
        <end position="363"/>
    </location>
</feature>
<keyword evidence="14" id="KW-1185">Reference proteome</keyword>
<gene>
    <name evidence="13" type="ORF">A7U60_g8144</name>
</gene>
<comment type="caution">
    <text evidence="13">The sequence shown here is derived from an EMBL/GenBank/DDBJ whole genome shotgun (WGS) entry which is preliminary data.</text>
</comment>
<evidence type="ECO:0000256" key="1">
    <source>
        <dbReference type="ARBA" id="ARBA00004225"/>
    </source>
</evidence>
<dbReference type="EC" id="2.5.1.-" evidence="11"/>
<keyword evidence="6 12" id="KW-1133">Transmembrane helix</keyword>
<dbReference type="AlphaFoldDB" id="A0A9Q5HSC3"/>
<protein>
    <recommendedName>
        <fullName evidence="2 11">Protoheme IX farnesyltransferase, mitochondrial</fullName>
        <ecNumber evidence="11">2.5.1.-</ecNumber>
    </recommendedName>
    <alternativeName>
        <fullName evidence="10 11">Heme O synthase</fullName>
    </alternativeName>
</protein>
<dbReference type="InterPro" id="IPR000537">
    <property type="entry name" value="UbiA_prenyltransferase"/>
</dbReference>
<comment type="function">
    <text evidence="11">Converts protoheme IX and farnesyl diphosphate to heme O.</text>
</comment>
<dbReference type="OrthoDB" id="5211at2759"/>
<evidence type="ECO:0000256" key="9">
    <source>
        <dbReference type="ARBA" id="ARBA00023136"/>
    </source>
</evidence>
<evidence type="ECO:0000256" key="7">
    <source>
        <dbReference type="ARBA" id="ARBA00023128"/>
    </source>
</evidence>
<feature type="transmembrane region" description="Helical" evidence="12">
    <location>
        <begin position="193"/>
        <end position="215"/>
    </location>
</feature>
<dbReference type="PANTHER" id="PTHR43448">
    <property type="entry name" value="PROTOHEME IX FARNESYLTRANSFERASE, MITOCHONDRIAL"/>
    <property type="match status" value="1"/>
</dbReference>
<dbReference type="PANTHER" id="PTHR43448:SF2">
    <property type="entry name" value="PROTOHEME IX FARNESYLTRANSFERASE, MITOCHONDRIAL"/>
    <property type="match status" value="1"/>
</dbReference>
<organism evidence="13 14">
    <name type="scientific">Sanghuangporus baumii</name>
    <name type="common">Phellinus baumii</name>
    <dbReference type="NCBI Taxonomy" id="108892"/>
    <lineage>
        <taxon>Eukaryota</taxon>
        <taxon>Fungi</taxon>
        <taxon>Dikarya</taxon>
        <taxon>Basidiomycota</taxon>
        <taxon>Agaricomycotina</taxon>
        <taxon>Agaricomycetes</taxon>
        <taxon>Hymenochaetales</taxon>
        <taxon>Hymenochaetaceae</taxon>
        <taxon>Sanghuangporus</taxon>
    </lineage>
</organism>
<comment type="similarity">
    <text evidence="11">Belongs to the ubiA prenyltransferase family.</text>
</comment>
<keyword evidence="4 12" id="KW-0812">Transmembrane</keyword>
<feature type="transmembrane region" description="Helical" evidence="12">
    <location>
        <begin position="249"/>
        <end position="271"/>
    </location>
</feature>
<accession>A0A9Q5HSC3</accession>
<feature type="transmembrane region" description="Helical" evidence="12">
    <location>
        <begin position="298"/>
        <end position="322"/>
    </location>
</feature>
<dbReference type="PIRSF" id="PIRSF001773">
    <property type="entry name" value="COX10"/>
    <property type="match status" value="1"/>
</dbReference>
<keyword evidence="9 11" id="KW-0472">Membrane</keyword>
<keyword evidence="3 11" id="KW-0808">Transferase</keyword>
<feature type="transmembrane region" description="Helical" evidence="12">
    <location>
        <begin position="402"/>
        <end position="421"/>
    </location>
</feature>
<dbReference type="FunFam" id="1.10.357.140:FF:000004">
    <property type="entry name" value="Protoheme IX farnesyltransferase, mitochondrial"/>
    <property type="match status" value="1"/>
</dbReference>
<dbReference type="CDD" id="cd13957">
    <property type="entry name" value="PT_UbiA_Cox10"/>
    <property type="match status" value="1"/>
</dbReference>
<keyword evidence="7 11" id="KW-0496">Mitochondrion</keyword>
<dbReference type="GO" id="GO:0031966">
    <property type="term" value="C:mitochondrial membrane"/>
    <property type="evidence" value="ECO:0007669"/>
    <property type="project" value="UniProtKB-SubCell"/>
</dbReference>
<keyword evidence="8 11" id="KW-0350">Heme biosynthesis</keyword>
<evidence type="ECO:0000256" key="3">
    <source>
        <dbReference type="ARBA" id="ARBA00022679"/>
    </source>
</evidence>
<reference evidence="13" key="1">
    <citation type="submission" date="2016-06" db="EMBL/GenBank/DDBJ databases">
        <title>Draft Genome sequence of the fungus Inonotus baumii.</title>
        <authorList>
            <person name="Zhu H."/>
            <person name="Lin W."/>
        </authorList>
    </citation>
    <scope>NUCLEOTIDE SEQUENCE</scope>
    <source>
        <strain evidence="13">821</strain>
    </source>
</reference>